<keyword evidence="3" id="KW-0479">Metal-binding</keyword>
<dbReference type="Proteomes" id="UP000002029">
    <property type="component" value="Chromosome"/>
</dbReference>
<name>D2ASB2_STRRD</name>
<organism evidence="6 7">
    <name type="scientific">Streptosporangium roseum (strain ATCC 12428 / DSM 43021 / JCM 3005 / KCTC 9067 / NCIMB 10171 / NRRL 2505 / NI 9100)</name>
    <dbReference type="NCBI Taxonomy" id="479432"/>
    <lineage>
        <taxon>Bacteria</taxon>
        <taxon>Bacillati</taxon>
        <taxon>Actinomycetota</taxon>
        <taxon>Actinomycetes</taxon>
        <taxon>Streptosporangiales</taxon>
        <taxon>Streptosporangiaceae</taxon>
        <taxon>Streptosporangium</taxon>
    </lineage>
</organism>
<dbReference type="KEGG" id="sro:Sros_3716"/>
<protein>
    <submittedName>
        <fullName evidence="6">4-hydroxy-3-methylbut-2-enyl diphosphate reductase</fullName>
        <ecNumber evidence="6">1.17.1.2</ecNumber>
    </submittedName>
</protein>
<keyword evidence="5" id="KW-0411">Iron-sulfur</keyword>
<evidence type="ECO:0000256" key="1">
    <source>
        <dbReference type="ARBA" id="ARBA00001966"/>
    </source>
</evidence>
<dbReference type="Gene3D" id="3.40.1010.20">
    <property type="entry name" value="4-hydroxy-3-methylbut-2-enyl diphosphate reductase, catalytic domain"/>
    <property type="match status" value="2"/>
</dbReference>
<dbReference type="RefSeq" id="WP_012890382.1">
    <property type="nucleotide sequence ID" value="NC_013595.1"/>
</dbReference>
<dbReference type="GO" id="GO:0051745">
    <property type="term" value="F:4-hydroxy-3-methylbut-2-enyl diphosphate reductase activity"/>
    <property type="evidence" value="ECO:0007669"/>
    <property type="project" value="InterPro"/>
</dbReference>
<keyword evidence="7" id="KW-1185">Reference proteome</keyword>
<dbReference type="EMBL" id="CP001814">
    <property type="protein sequence ID" value="ACZ86639.1"/>
    <property type="molecule type" value="Genomic_DNA"/>
</dbReference>
<accession>D2ASB2</accession>
<dbReference type="PANTHER" id="PTHR30426:SF0">
    <property type="entry name" value="4-HYDROXY-3-METHYLBUT-2-ENYL DIPHOSPHATE REDUCTASE"/>
    <property type="match status" value="1"/>
</dbReference>
<dbReference type="GO" id="GO:0046872">
    <property type="term" value="F:metal ion binding"/>
    <property type="evidence" value="ECO:0007669"/>
    <property type="project" value="UniProtKB-KW"/>
</dbReference>
<dbReference type="eggNOG" id="COG0761">
    <property type="taxonomic scope" value="Bacteria"/>
</dbReference>
<evidence type="ECO:0000256" key="2">
    <source>
        <dbReference type="ARBA" id="ARBA00022485"/>
    </source>
</evidence>
<evidence type="ECO:0000313" key="6">
    <source>
        <dbReference type="EMBL" id="ACZ86639.1"/>
    </source>
</evidence>
<comment type="cofactor">
    <cofactor evidence="1">
        <name>[4Fe-4S] cluster</name>
        <dbReference type="ChEBI" id="CHEBI:49883"/>
    </cofactor>
</comment>
<keyword evidence="2" id="KW-0004">4Fe-4S</keyword>
<evidence type="ECO:0000313" key="7">
    <source>
        <dbReference type="Proteomes" id="UP000002029"/>
    </source>
</evidence>
<reference evidence="6 7" key="1">
    <citation type="journal article" date="2010" name="Stand. Genomic Sci.">
        <title>Complete genome sequence of Streptosporangium roseum type strain (NI 9100).</title>
        <authorList>
            <person name="Nolan M."/>
            <person name="Sikorski J."/>
            <person name="Jando M."/>
            <person name="Lucas S."/>
            <person name="Lapidus A."/>
            <person name="Glavina Del Rio T."/>
            <person name="Chen F."/>
            <person name="Tice H."/>
            <person name="Pitluck S."/>
            <person name="Cheng J.F."/>
            <person name="Chertkov O."/>
            <person name="Sims D."/>
            <person name="Meincke L."/>
            <person name="Brettin T."/>
            <person name="Han C."/>
            <person name="Detter J.C."/>
            <person name="Bruce D."/>
            <person name="Goodwin L."/>
            <person name="Land M."/>
            <person name="Hauser L."/>
            <person name="Chang Y.J."/>
            <person name="Jeffries C.D."/>
            <person name="Ivanova N."/>
            <person name="Mavromatis K."/>
            <person name="Mikhailova N."/>
            <person name="Chen A."/>
            <person name="Palaniappan K."/>
            <person name="Chain P."/>
            <person name="Rohde M."/>
            <person name="Goker M."/>
            <person name="Bristow J."/>
            <person name="Eisen J.A."/>
            <person name="Markowitz V."/>
            <person name="Hugenholtz P."/>
            <person name="Kyrpides N.C."/>
            <person name="Klenk H.P."/>
        </authorList>
    </citation>
    <scope>NUCLEOTIDE SEQUENCE [LARGE SCALE GENOMIC DNA]</scope>
    <source>
        <strain evidence="7">ATCC 12428 / DSM 43021 / JCM 3005 / NI 9100</strain>
    </source>
</reference>
<gene>
    <name evidence="6" type="ordered locus">Sros_3716</name>
</gene>
<sequence length="420" mass="43281">MNRTKIRERFACQKVPRGGVVVASSFGHPDRGVIECPAAPALGAALARDGLRVRYAPLTADPAGRPAPRGGHMLAVSYLERDGRAAGLAAAVHPDDHAATEVVGDAMRRWEAAMRSRRVLLAGTRPACPGARRALEITRDTAGGGQAVFSYGPVTDDPHQAGALTREGVTTVTDLDRLPEGAGVVFPAHGVSLALRAEAAARGLTIIDATCPLVAAAHAEVARFTERGDLTVVIGRSGDAAVSAVLGQAPESTVLVESAADVERLRPADPEAISYLVQTGIPVEQATPVVAALRARFPALRGPDPGDFCYHASDRASAVASITGASDLLLIAAGSHCPDARHVVRLAEPAGVPAQVVTGVADLCPDRLREAATVALTSARSAPAGLSEQIVTILSGLGPLGVVNRHVTSDIVTGRTRARA</sequence>
<proteinExistence type="predicted"/>
<dbReference type="Pfam" id="PF02401">
    <property type="entry name" value="LYTB"/>
    <property type="match status" value="1"/>
</dbReference>
<dbReference type="InterPro" id="IPR003451">
    <property type="entry name" value="LytB/IspH"/>
</dbReference>
<dbReference type="GO" id="GO:0019288">
    <property type="term" value="P:isopentenyl diphosphate biosynthetic process, methylerythritol 4-phosphate pathway"/>
    <property type="evidence" value="ECO:0007669"/>
    <property type="project" value="InterPro"/>
</dbReference>
<dbReference type="AlphaFoldDB" id="D2ASB2"/>
<dbReference type="EC" id="1.17.1.2" evidence="6"/>
<dbReference type="GO" id="GO:0050992">
    <property type="term" value="P:dimethylallyl diphosphate biosynthetic process"/>
    <property type="evidence" value="ECO:0007669"/>
    <property type="project" value="InterPro"/>
</dbReference>
<dbReference type="GO" id="GO:0051539">
    <property type="term" value="F:4 iron, 4 sulfur cluster binding"/>
    <property type="evidence" value="ECO:0007669"/>
    <property type="project" value="UniProtKB-KW"/>
</dbReference>
<evidence type="ECO:0000256" key="4">
    <source>
        <dbReference type="ARBA" id="ARBA00023004"/>
    </source>
</evidence>
<keyword evidence="4" id="KW-0408">Iron</keyword>
<evidence type="ECO:0000256" key="3">
    <source>
        <dbReference type="ARBA" id="ARBA00022723"/>
    </source>
</evidence>
<dbReference type="HOGENOM" id="CLU_027486_3_1_11"/>
<dbReference type="Gene3D" id="3.40.50.11270">
    <property type="match status" value="1"/>
</dbReference>
<keyword evidence="6" id="KW-0560">Oxidoreductase</keyword>
<dbReference type="OrthoDB" id="3627470at2"/>
<dbReference type="STRING" id="479432.Sros_3716"/>
<evidence type="ECO:0000256" key="5">
    <source>
        <dbReference type="ARBA" id="ARBA00023014"/>
    </source>
</evidence>
<dbReference type="PANTHER" id="PTHR30426">
    <property type="entry name" value="4-HYDROXY-3-METHYLBUT-2-ENYL DIPHOSPHATE REDUCTASE"/>
    <property type="match status" value="1"/>
</dbReference>